<dbReference type="SUPFAM" id="SSF53850">
    <property type="entry name" value="Periplasmic binding protein-like II"/>
    <property type="match status" value="1"/>
</dbReference>
<proteinExistence type="predicted"/>
<dbReference type="PROSITE" id="PS51257">
    <property type="entry name" value="PROKAR_LIPOPROTEIN"/>
    <property type="match status" value="1"/>
</dbReference>
<dbReference type="PANTHER" id="PTHR30290:SF62">
    <property type="entry name" value="OLIGOPEPTIDE ABC TRANSPORTER, PERIPLASMIC OLIGOPEPTIDE-BINDING PROTEIN"/>
    <property type="match status" value="1"/>
</dbReference>
<dbReference type="AlphaFoldDB" id="A0A927RGX5"/>
<evidence type="ECO:0000313" key="3">
    <source>
        <dbReference type="EMBL" id="MBE1604636.1"/>
    </source>
</evidence>
<reference evidence="3" key="1">
    <citation type="submission" date="2020-10" db="EMBL/GenBank/DDBJ databases">
        <title>Sequencing the genomes of 1000 actinobacteria strains.</title>
        <authorList>
            <person name="Klenk H.-P."/>
        </authorList>
    </citation>
    <scope>NUCLEOTIDE SEQUENCE</scope>
    <source>
        <strain evidence="3">DSM 45354</strain>
    </source>
</reference>
<dbReference type="Gene3D" id="3.10.105.10">
    <property type="entry name" value="Dipeptide-binding Protein, Domain 3"/>
    <property type="match status" value="1"/>
</dbReference>
<feature type="domain" description="Solute-binding protein family 5" evidence="2">
    <location>
        <begin position="136"/>
        <end position="539"/>
    </location>
</feature>
<dbReference type="Proteomes" id="UP000638648">
    <property type="component" value="Unassembled WGS sequence"/>
</dbReference>
<dbReference type="RefSeq" id="WP_192749137.1">
    <property type="nucleotide sequence ID" value="NZ_BAABJL010000043.1"/>
</dbReference>
<gene>
    <name evidence="3" type="ORF">HEB94_001484</name>
</gene>
<evidence type="ECO:0000259" key="2">
    <source>
        <dbReference type="Pfam" id="PF00496"/>
    </source>
</evidence>
<keyword evidence="4" id="KW-1185">Reference proteome</keyword>
<evidence type="ECO:0000313" key="4">
    <source>
        <dbReference type="Proteomes" id="UP000638648"/>
    </source>
</evidence>
<dbReference type="GO" id="GO:0015833">
    <property type="term" value="P:peptide transport"/>
    <property type="evidence" value="ECO:0007669"/>
    <property type="project" value="TreeGrafter"/>
</dbReference>
<dbReference type="GO" id="GO:1904680">
    <property type="term" value="F:peptide transmembrane transporter activity"/>
    <property type="evidence" value="ECO:0007669"/>
    <property type="project" value="TreeGrafter"/>
</dbReference>
<evidence type="ECO:0000256" key="1">
    <source>
        <dbReference type="SAM" id="MobiDB-lite"/>
    </source>
</evidence>
<organism evidence="3 4">
    <name type="scientific">Actinopolymorpha pittospori</name>
    <dbReference type="NCBI Taxonomy" id="648752"/>
    <lineage>
        <taxon>Bacteria</taxon>
        <taxon>Bacillati</taxon>
        <taxon>Actinomycetota</taxon>
        <taxon>Actinomycetes</taxon>
        <taxon>Propionibacteriales</taxon>
        <taxon>Actinopolymorphaceae</taxon>
        <taxon>Actinopolymorpha</taxon>
    </lineage>
</organism>
<dbReference type="Gene3D" id="3.40.190.10">
    <property type="entry name" value="Periplasmic binding protein-like II"/>
    <property type="match status" value="1"/>
</dbReference>
<dbReference type="CDD" id="cd08500">
    <property type="entry name" value="PBP2_NikA_DppA_OppA_like_4"/>
    <property type="match status" value="1"/>
</dbReference>
<name>A0A927RGX5_9ACTN</name>
<dbReference type="EMBL" id="JADBEM010000001">
    <property type="protein sequence ID" value="MBE1604636.1"/>
    <property type="molecule type" value="Genomic_DNA"/>
</dbReference>
<protein>
    <submittedName>
        <fullName evidence="3">Peptide/nickel transport system substrate-binding protein</fullName>
    </submittedName>
</protein>
<dbReference type="InterPro" id="IPR000914">
    <property type="entry name" value="SBP_5_dom"/>
</dbReference>
<comment type="caution">
    <text evidence="3">The sequence shown here is derived from an EMBL/GenBank/DDBJ whole genome shotgun (WGS) entry which is preliminary data.</text>
</comment>
<dbReference type="Pfam" id="PF00496">
    <property type="entry name" value="SBP_bac_5"/>
    <property type="match status" value="1"/>
</dbReference>
<accession>A0A927RGX5</accession>
<sequence>MTGVRHRSGELSRRELLRTGAGALLVATATTSCDLLSTDPSDKGANGQPPRGNEAASARNGREAPMLAERVKAGKLPPVQERLPAEPLTVKPNDRVGVYGGDWRSAIAGPSDAAWLQRTTGYETLMRWDLQFEQAIPNVAKEVKVEDGGRTYVFTLRRGMRWSSGEPFTADDIVFAYDSVMGNTDLYPDGPPDFCNVRGKPGTIEKVDDQTVRFSFAAPNGLFLENLATLYSSDLTNLPRHYFEKFHAEFNPDAQALAKQEGEGHWATLFQAKMDTWSNPEHPVLFPWVPVTVFGEGQRLVYERNPYYWKVDPQGSQLPYLDRLVMAVIGEPETMTLRASGGEIDMQDRTINTPVNKPVLARYRESGGFDFFDEVPTSCVTFAIALNLNHKDPVKRQIFQNRDFRVGLSLAIDRQEIIDVAYQRQGEPFQVAPRPDSPMYDEEMAKQYTKFDPASANEYLDRASYRERDGSGFRLGPDGRRISIRVEHPSGPTSQTDPLELVKNYWKQVGVELQNRPEDRSLFEERRTANEHDATTWGAEGGGKIEPILRPDWFLPSRFESINYAPLWMQWYESNGRSGERPPEIVQQQMALYRKLNETVDPDERITQMKEVLRIAKEYFYHIGISLAPPGFGIVKNNFHNVPEKMPASFIWPSPGPSNPEQYFIQSS</sequence>
<dbReference type="InterPro" id="IPR039424">
    <property type="entry name" value="SBP_5"/>
</dbReference>
<feature type="region of interest" description="Disordered" evidence="1">
    <location>
        <begin position="34"/>
        <end position="62"/>
    </location>
</feature>
<dbReference type="PANTHER" id="PTHR30290">
    <property type="entry name" value="PERIPLASMIC BINDING COMPONENT OF ABC TRANSPORTER"/>
    <property type="match status" value="1"/>
</dbReference>